<evidence type="ECO:0000256" key="4">
    <source>
        <dbReference type="ARBA" id="ARBA00023186"/>
    </source>
</evidence>
<keyword evidence="5 6" id="KW-0676">Redox-active center</keyword>
<evidence type="ECO:0000256" key="5">
    <source>
        <dbReference type="ARBA" id="ARBA00023284"/>
    </source>
</evidence>
<feature type="disulfide bond" description="Redox-active" evidence="6">
    <location>
        <begin position="238"/>
        <end position="240"/>
    </location>
</feature>
<comment type="function">
    <text evidence="6">Redox regulated molecular chaperone. Protects both thermally unfolding and oxidatively damaged proteins from irreversible aggregation. Plays an important role in the bacterial defense system toward oxidative stress.</text>
</comment>
<dbReference type="Proteomes" id="UP001500171">
    <property type="component" value="Unassembled WGS sequence"/>
</dbReference>
<dbReference type="CDD" id="cd00498">
    <property type="entry name" value="Hsp33"/>
    <property type="match status" value="1"/>
</dbReference>
<evidence type="ECO:0000313" key="8">
    <source>
        <dbReference type="Proteomes" id="UP001500171"/>
    </source>
</evidence>
<keyword evidence="2 6" id="KW-0862">Zinc</keyword>
<dbReference type="PIRSF" id="PIRSF005261">
    <property type="entry name" value="Heat_shock_Hsp33"/>
    <property type="match status" value="1"/>
</dbReference>
<dbReference type="HAMAP" id="MF_00117">
    <property type="entry name" value="HslO"/>
    <property type="match status" value="1"/>
</dbReference>
<comment type="similarity">
    <text evidence="6">Belongs to the HSP33 family.</text>
</comment>
<organism evidence="7 8">
    <name type="scientific">Orbus sasakiae</name>
    <dbReference type="NCBI Taxonomy" id="1078475"/>
    <lineage>
        <taxon>Bacteria</taxon>
        <taxon>Pseudomonadati</taxon>
        <taxon>Pseudomonadota</taxon>
        <taxon>Gammaproteobacteria</taxon>
        <taxon>Orbales</taxon>
        <taxon>Orbaceae</taxon>
        <taxon>Orbus</taxon>
    </lineage>
</organism>
<gene>
    <name evidence="6 7" type="primary">hslO</name>
    <name evidence="7" type="ORF">GCM10023211_25380</name>
</gene>
<evidence type="ECO:0000256" key="3">
    <source>
        <dbReference type="ARBA" id="ARBA00023157"/>
    </source>
</evidence>
<keyword evidence="3 6" id="KW-1015">Disulfide bond</keyword>
<dbReference type="InterPro" id="IPR016154">
    <property type="entry name" value="Heat_shock_Hsp33_C"/>
</dbReference>
<dbReference type="RefSeq" id="WP_345492774.1">
    <property type="nucleotide sequence ID" value="NZ_BAABHY010000015.1"/>
</dbReference>
<sequence>MNQTTTEQTTHHDKLSRFLFDNHAIRGELVNLNQTYQHILANHNYPLPVQHLLGELLVATSLLTATLKFEGDITVQLQGDGPLNLAVINGNNHQQMRGVARVNSEIKDDATLKEMLGNGYIVITITPKKGERYQGIVGIEADTLTGCIENYFKQSEQLPTKLVIKTGVYQNMPMAAGILLQVLPASEDTQTSFEHLTTLAETIKPDEIFALPADEVLYRLYHQEDVRLFDGQCVEFKCTCSRQRCEDTLVTLPENEVDTILSEDGNIDMHCDYCGNHYIFDKIDIENLRKHQLKDTLH</sequence>
<reference evidence="8" key="1">
    <citation type="journal article" date="2019" name="Int. J. Syst. Evol. Microbiol.">
        <title>The Global Catalogue of Microorganisms (GCM) 10K type strain sequencing project: providing services to taxonomists for standard genome sequencing and annotation.</title>
        <authorList>
            <consortium name="The Broad Institute Genomics Platform"/>
            <consortium name="The Broad Institute Genome Sequencing Center for Infectious Disease"/>
            <person name="Wu L."/>
            <person name="Ma J."/>
        </authorList>
    </citation>
    <scope>NUCLEOTIDE SEQUENCE [LARGE SCALE GENOMIC DNA]</scope>
    <source>
        <strain evidence="8">JCM 18050</strain>
    </source>
</reference>
<keyword evidence="1 6" id="KW-0963">Cytoplasm</keyword>
<dbReference type="Gene3D" id="1.10.287.480">
    <property type="entry name" value="helix hairpin bin"/>
    <property type="match status" value="1"/>
</dbReference>
<evidence type="ECO:0000313" key="7">
    <source>
        <dbReference type="EMBL" id="GAA5115031.1"/>
    </source>
</evidence>
<keyword evidence="4 6" id="KW-0143">Chaperone</keyword>
<dbReference type="InterPro" id="IPR016153">
    <property type="entry name" value="Heat_shock_Hsp33_N"/>
</dbReference>
<comment type="caution">
    <text evidence="7">The sequence shown here is derived from an EMBL/GenBank/DDBJ whole genome shotgun (WGS) entry which is preliminary data.</text>
</comment>
<accession>A0ABP9NDE6</accession>
<dbReference type="InterPro" id="IPR023212">
    <property type="entry name" value="Hsp33_helix_hairpin_bin_dom_sf"/>
</dbReference>
<dbReference type="EMBL" id="BAABHY010000015">
    <property type="protein sequence ID" value="GAA5115031.1"/>
    <property type="molecule type" value="Genomic_DNA"/>
</dbReference>
<proteinExistence type="inferred from homology"/>
<comment type="subcellular location">
    <subcellularLocation>
        <location evidence="6">Cytoplasm</location>
    </subcellularLocation>
</comment>
<dbReference type="PANTHER" id="PTHR30111:SF1">
    <property type="entry name" value="33 KDA CHAPERONIN"/>
    <property type="match status" value="1"/>
</dbReference>
<dbReference type="Gene3D" id="3.55.30.10">
    <property type="entry name" value="Hsp33 domain"/>
    <property type="match status" value="1"/>
</dbReference>
<evidence type="ECO:0000256" key="1">
    <source>
        <dbReference type="ARBA" id="ARBA00022490"/>
    </source>
</evidence>
<evidence type="ECO:0000256" key="6">
    <source>
        <dbReference type="HAMAP-Rule" id="MF_00117"/>
    </source>
</evidence>
<evidence type="ECO:0000256" key="2">
    <source>
        <dbReference type="ARBA" id="ARBA00022833"/>
    </source>
</evidence>
<dbReference type="InterPro" id="IPR000397">
    <property type="entry name" value="Heat_shock_Hsp33"/>
</dbReference>
<dbReference type="SUPFAM" id="SSF64397">
    <property type="entry name" value="Hsp33 domain"/>
    <property type="match status" value="1"/>
</dbReference>
<dbReference type="Pfam" id="PF01430">
    <property type="entry name" value="HSP33"/>
    <property type="match status" value="1"/>
</dbReference>
<comment type="PTM">
    <text evidence="6">Under oxidizing conditions two disulfide bonds are formed involving the reactive cysteines. Under reducing conditions zinc is bound to the reactive cysteines and the protein is inactive.</text>
</comment>
<protein>
    <recommendedName>
        <fullName evidence="6">33 kDa chaperonin</fullName>
    </recommendedName>
    <alternativeName>
        <fullName evidence="6">Heat shock protein 33 homolog</fullName>
        <shortName evidence="6">HSP33</shortName>
    </alternativeName>
</protein>
<name>A0ABP9NDE6_9GAMM</name>
<feature type="disulfide bond" description="Redox-active" evidence="6">
    <location>
        <begin position="271"/>
        <end position="274"/>
    </location>
</feature>
<dbReference type="PANTHER" id="PTHR30111">
    <property type="entry name" value="33 KDA CHAPERONIN"/>
    <property type="match status" value="1"/>
</dbReference>
<dbReference type="Gene3D" id="3.90.1280.10">
    <property type="entry name" value="HSP33 redox switch-like"/>
    <property type="match status" value="1"/>
</dbReference>
<dbReference type="SUPFAM" id="SSF118352">
    <property type="entry name" value="HSP33 redox switch-like"/>
    <property type="match status" value="1"/>
</dbReference>
<keyword evidence="8" id="KW-1185">Reference proteome</keyword>
<dbReference type="NCBIfam" id="NF001033">
    <property type="entry name" value="PRK00114.1"/>
    <property type="match status" value="1"/>
</dbReference>